<feature type="transmembrane region" description="Helical" evidence="13">
    <location>
        <begin position="127"/>
        <end position="144"/>
    </location>
</feature>
<protein>
    <recommendedName>
        <fullName evidence="11">Glycosyl-4,4'-diaponeurosporenoate acyltransferase</fullName>
    </recommendedName>
</protein>
<sequence length="169" mass="20056">MPLIELSLGWLILADVVAWAIFHLGISYCVFKIPSQWFIFQSRLFRSFHFERNGELWQQIFRIKGWKQRLPDGTMFFKSAYNKQSLHGFDSSSLARFVIESRRAEMTHWLSIIPAPLFLLWNPAGAFWANVAYAVLFNIPFILAQRYNRPRIERLIIQKQNKSRAMLFR</sequence>
<comment type="pathway">
    <text evidence="9">Carotenoid biosynthesis; staphyloxanthin biosynthesis; staphyloxanthin from farnesyl diphosphate: step 5/5.</text>
</comment>
<dbReference type="RefSeq" id="WP_301724387.1">
    <property type="nucleotide sequence ID" value="NZ_JAUJWV010000002.1"/>
</dbReference>
<comment type="subcellular location">
    <subcellularLocation>
        <location evidence="1">Cell membrane</location>
        <topology evidence="1">Single-pass membrane protein</topology>
    </subcellularLocation>
</comment>
<comment type="similarity">
    <text evidence="10">Belongs to the acyltransferase CrtO family.</text>
</comment>
<evidence type="ECO:0000256" key="7">
    <source>
        <dbReference type="ARBA" id="ARBA00023136"/>
    </source>
</evidence>
<comment type="function">
    <text evidence="12">Catalyzes the acylation of glycosyl-4,4'-diaponeurosporenoate, i.e. the esterification of glucose at the C6'' position with the carboxyl group of the C(15) fatty acid 12-methyltetradecanoic acid, to yield staphyloxanthin. This is the last step in the biosynthesis of this orange pigment, present in most staphylococci strains.</text>
</comment>
<evidence type="ECO:0000256" key="1">
    <source>
        <dbReference type="ARBA" id="ARBA00004162"/>
    </source>
</evidence>
<reference evidence="14 15" key="1">
    <citation type="submission" date="2023-06" db="EMBL/GenBank/DDBJ databases">
        <title>Novel species in genus Planococcus.</title>
        <authorList>
            <person name="Ning S."/>
        </authorList>
    </citation>
    <scope>NUCLEOTIDE SEQUENCE [LARGE SCALE GENOMIC DNA]</scope>
    <source>
        <strain evidence="14 15">N028</strain>
    </source>
</reference>
<dbReference type="GO" id="GO:0016746">
    <property type="term" value="F:acyltransferase activity"/>
    <property type="evidence" value="ECO:0007669"/>
    <property type="project" value="UniProtKB-KW"/>
</dbReference>
<proteinExistence type="inferred from homology"/>
<evidence type="ECO:0000256" key="8">
    <source>
        <dbReference type="ARBA" id="ARBA00023315"/>
    </source>
</evidence>
<evidence type="ECO:0000256" key="12">
    <source>
        <dbReference type="ARBA" id="ARBA00025324"/>
    </source>
</evidence>
<keyword evidence="15" id="KW-1185">Reference proteome</keyword>
<dbReference type="Proteomes" id="UP001172055">
    <property type="component" value="Unassembled WGS sequence"/>
</dbReference>
<dbReference type="Pfam" id="PF18927">
    <property type="entry name" value="CrtO"/>
    <property type="match status" value="1"/>
</dbReference>
<evidence type="ECO:0000256" key="2">
    <source>
        <dbReference type="ARBA" id="ARBA00022475"/>
    </source>
</evidence>
<evidence type="ECO:0000313" key="14">
    <source>
        <dbReference type="EMBL" id="MDN7242827.1"/>
    </source>
</evidence>
<keyword evidence="7 13" id="KW-0472">Membrane</keyword>
<keyword evidence="3" id="KW-0808">Transferase</keyword>
<name>A0ABT8N5A2_9BACL</name>
<keyword evidence="2" id="KW-1003">Cell membrane</keyword>
<evidence type="ECO:0000256" key="10">
    <source>
        <dbReference type="ARBA" id="ARBA00023603"/>
    </source>
</evidence>
<evidence type="ECO:0000256" key="11">
    <source>
        <dbReference type="ARBA" id="ARBA00023667"/>
    </source>
</evidence>
<evidence type="ECO:0000256" key="6">
    <source>
        <dbReference type="ARBA" id="ARBA00022989"/>
    </source>
</evidence>
<gene>
    <name evidence="14" type="ORF">QWY14_13520</name>
</gene>
<feature type="transmembrane region" description="Helical" evidence="13">
    <location>
        <begin position="6"/>
        <end position="31"/>
    </location>
</feature>
<evidence type="ECO:0000256" key="3">
    <source>
        <dbReference type="ARBA" id="ARBA00022679"/>
    </source>
</evidence>
<evidence type="ECO:0000313" key="15">
    <source>
        <dbReference type="Proteomes" id="UP001172055"/>
    </source>
</evidence>
<keyword evidence="5" id="KW-0732">Signal</keyword>
<keyword evidence="6 13" id="KW-1133">Transmembrane helix</keyword>
<dbReference type="InterPro" id="IPR044021">
    <property type="entry name" value="CrtO"/>
</dbReference>
<evidence type="ECO:0000256" key="5">
    <source>
        <dbReference type="ARBA" id="ARBA00022729"/>
    </source>
</evidence>
<comment type="caution">
    <text evidence="14">The sequence shown here is derived from an EMBL/GenBank/DDBJ whole genome shotgun (WGS) entry which is preliminary data.</text>
</comment>
<keyword evidence="4 13" id="KW-0812">Transmembrane</keyword>
<accession>A0ABT8N5A2</accession>
<keyword evidence="8 14" id="KW-0012">Acyltransferase</keyword>
<evidence type="ECO:0000256" key="4">
    <source>
        <dbReference type="ARBA" id="ARBA00022692"/>
    </source>
</evidence>
<evidence type="ECO:0000256" key="13">
    <source>
        <dbReference type="SAM" id="Phobius"/>
    </source>
</evidence>
<evidence type="ECO:0000256" key="9">
    <source>
        <dbReference type="ARBA" id="ARBA00023588"/>
    </source>
</evidence>
<dbReference type="EMBL" id="JAUJWV010000002">
    <property type="protein sequence ID" value="MDN7242827.1"/>
    <property type="molecule type" value="Genomic_DNA"/>
</dbReference>
<organism evidence="14 15">
    <name type="scientific">Planococcus shixiaomingii</name>
    <dbReference type="NCBI Taxonomy" id="3058393"/>
    <lineage>
        <taxon>Bacteria</taxon>
        <taxon>Bacillati</taxon>
        <taxon>Bacillota</taxon>
        <taxon>Bacilli</taxon>
        <taxon>Bacillales</taxon>
        <taxon>Caryophanaceae</taxon>
        <taxon>Planococcus</taxon>
    </lineage>
</organism>